<dbReference type="EMBL" id="CAJJDM010000161">
    <property type="protein sequence ID" value="CAD8113605.1"/>
    <property type="molecule type" value="Genomic_DNA"/>
</dbReference>
<dbReference type="PROSITE" id="PS50005">
    <property type="entry name" value="TPR"/>
    <property type="match status" value="2"/>
</dbReference>
<evidence type="ECO:0000256" key="1">
    <source>
        <dbReference type="ARBA" id="ARBA00022737"/>
    </source>
</evidence>
<protein>
    <recommendedName>
        <fullName evidence="7">Tetratricopeptide repeat protein</fullName>
    </recommendedName>
</protein>
<dbReference type="SMART" id="SM00028">
    <property type="entry name" value="TPR"/>
    <property type="match status" value="4"/>
</dbReference>
<dbReference type="PANTHER" id="PTHR44943:SF8">
    <property type="entry name" value="TPR REPEAT-CONTAINING PROTEIN MJ0263"/>
    <property type="match status" value="1"/>
</dbReference>
<evidence type="ECO:0000256" key="2">
    <source>
        <dbReference type="ARBA" id="ARBA00022803"/>
    </source>
</evidence>
<proteinExistence type="predicted"/>
<sequence>MYLILPQLAHQFNYAAKKRQLNIVKCHLRLTQEAIQLLAIRELHYLIQIGLKKLLSVLTRPFLQDRIILQQIYQWELLQRKIICIYPYSIQKWKNEEAIETFDQLISLEPNNYQAFYQKGRSLINSGGFVEAIVSLNKALKLNSNVFSIWNSKGRLLLNMNRYEEAILCFKTLFQLNSNDNVAIEQIRETLESLNRIEEAIAFISQAVINNPQSHVSKFQMAKTLLRIGSFEEALIFSQQALSMQPQNQQYLQLYCKVVFMQQLSKGCLEQNEQGNCILLENIIIQKKTNISKKLLLLHLYRNVYQKYMNSIPNVDLIIKLLKQKIYLFNQQQYQD</sequence>
<comment type="caution">
    <text evidence="4">The sequence shown here is derived from an EMBL/GenBank/DDBJ whole genome shotgun (WGS) entry which is preliminary data.</text>
</comment>
<dbReference type="Pfam" id="PF12895">
    <property type="entry name" value="ANAPC3"/>
    <property type="match status" value="1"/>
</dbReference>
<keyword evidence="6" id="KW-1185">Reference proteome</keyword>
<reference evidence="4" key="1">
    <citation type="submission" date="2021-01" db="EMBL/GenBank/DDBJ databases">
        <authorList>
            <consortium name="Genoscope - CEA"/>
            <person name="William W."/>
        </authorList>
    </citation>
    <scope>NUCLEOTIDE SEQUENCE</scope>
</reference>
<feature type="repeat" description="TPR" evidence="3">
    <location>
        <begin position="215"/>
        <end position="248"/>
    </location>
</feature>
<evidence type="ECO:0000313" key="4">
    <source>
        <dbReference type="EMBL" id="CAD8113605.1"/>
    </source>
</evidence>
<dbReference type="Proteomes" id="UP000688137">
    <property type="component" value="Unassembled WGS sequence"/>
</dbReference>
<evidence type="ECO:0000313" key="5">
    <source>
        <dbReference type="EMBL" id="CAD8113608.1"/>
    </source>
</evidence>
<dbReference type="PANTHER" id="PTHR44943">
    <property type="entry name" value="CELLULOSE SYNTHASE OPERON PROTEIN C"/>
    <property type="match status" value="1"/>
</dbReference>
<dbReference type="Pfam" id="PF13181">
    <property type="entry name" value="TPR_8"/>
    <property type="match status" value="1"/>
</dbReference>
<evidence type="ECO:0000256" key="3">
    <source>
        <dbReference type="PROSITE-ProRule" id="PRU00339"/>
    </source>
</evidence>
<dbReference type="InterPro" id="IPR051685">
    <property type="entry name" value="Ycf3/AcsC/BcsC/TPR_MFPF"/>
</dbReference>
<dbReference type="InterPro" id="IPR019734">
    <property type="entry name" value="TPR_rpt"/>
</dbReference>
<gene>
    <name evidence="4" type="ORF">PPRIM_AZ9-3.1.T1560007</name>
    <name evidence="5" type="ORF">PPRIM_AZ9-3.1.T1560009</name>
</gene>
<keyword evidence="1" id="KW-0677">Repeat</keyword>
<feature type="repeat" description="TPR" evidence="3">
    <location>
        <begin position="147"/>
        <end position="180"/>
    </location>
</feature>
<keyword evidence="2 3" id="KW-0802">TPR repeat</keyword>
<dbReference type="AlphaFoldDB" id="A0A8S1QGS3"/>
<evidence type="ECO:0008006" key="7">
    <source>
        <dbReference type="Google" id="ProtNLM"/>
    </source>
</evidence>
<accession>A0A8S1QGS3</accession>
<organism evidence="4 6">
    <name type="scientific">Paramecium primaurelia</name>
    <dbReference type="NCBI Taxonomy" id="5886"/>
    <lineage>
        <taxon>Eukaryota</taxon>
        <taxon>Sar</taxon>
        <taxon>Alveolata</taxon>
        <taxon>Ciliophora</taxon>
        <taxon>Intramacronucleata</taxon>
        <taxon>Oligohymenophorea</taxon>
        <taxon>Peniculida</taxon>
        <taxon>Parameciidae</taxon>
        <taxon>Paramecium</taxon>
    </lineage>
</organism>
<evidence type="ECO:0000313" key="6">
    <source>
        <dbReference type="Proteomes" id="UP000688137"/>
    </source>
</evidence>
<dbReference type="EMBL" id="CAJJDM010000161">
    <property type="protein sequence ID" value="CAD8113608.1"/>
    <property type="molecule type" value="Genomic_DNA"/>
</dbReference>
<name>A0A8S1QGS3_PARPR</name>